<dbReference type="Proteomes" id="UP001459277">
    <property type="component" value="Unassembled WGS sequence"/>
</dbReference>
<dbReference type="Pfam" id="PF18052">
    <property type="entry name" value="Rx_N"/>
    <property type="match status" value="1"/>
</dbReference>
<dbReference type="GO" id="GO:0006952">
    <property type="term" value="P:defense response"/>
    <property type="evidence" value="ECO:0007669"/>
    <property type="project" value="UniProtKB-KW"/>
</dbReference>
<evidence type="ECO:0000256" key="3">
    <source>
        <dbReference type="ARBA" id="ARBA00022821"/>
    </source>
</evidence>
<keyword evidence="1" id="KW-0677">Repeat</keyword>
<dbReference type="GO" id="GO:0000166">
    <property type="term" value="F:nucleotide binding"/>
    <property type="evidence" value="ECO:0007669"/>
    <property type="project" value="UniProtKB-KW"/>
</dbReference>
<keyword evidence="3" id="KW-0611">Plant defense</keyword>
<sequence>MACISPKGQGLHLYKSSKTCTGFYTTKLASQEFLDFIRGRKVSDKLLKKLETSCIALNVVLNDAEEKEITNPAVKKWLDELKGCCL</sequence>
<keyword evidence="6" id="KW-1185">Reference proteome</keyword>
<feature type="domain" description="Disease resistance N-terminal" evidence="4">
    <location>
        <begin position="28"/>
        <end position="82"/>
    </location>
</feature>
<evidence type="ECO:0000256" key="2">
    <source>
        <dbReference type="ARBA" id="ARBA00022741"/>
    </source>
</evidence>
<accession>A0AAW2DNK9</accession>
<gene>
    <name evidence="5" type="ORF">SO802_005374</name>
</gene>
<evidence type="ECO:0000256" key="1">
    <source>
        <dbReference type="ARBA" id="ARBA00022737"/>
    </source>
</evidence>
<dbReference type="EMBL" id="JAZDWU010000002">
    <property type="protein sequence ID" value="KAL0010266.1"/>
    <property type="molecule type" value="Genomic_DNA"/>
</dbReference>
<name>A0AAW2DNK9_9ROSI</name>
<evidence type="ECO:0000259" key="4">
    <source>
        <dbReference type="Pfam" id="PF18052"/>
    </source>
</evidence>
<dbReference type="AlphaFoldDB" id="A0AAW2DNK9"/>
<evidence type="ECO:0000313" key="6">
    <source>
        <dbReference type="Proteomes" id="UP001459277"/>
    </source>
</evidence>
<proteinExistence type="predicted"/>
<keyword evidence="2" id="KW-0547">Nucleotide-binding</keyword>
<organism evidence="5 6">
    <name type="scientific">Lithocarpus litseifolius</name>
    <dbReference type="NCBI Taxonomy" id="425828"/>
    <lineage>
        <taxon>Eukaryota</taxon>
        <taxon>Viridiplantae</taxon>
        <taxon>Streptophyta</taxon>
        <taxon>Embryophyta</taxon>
        <taxon>Tracheophyta</taxon>
        <taxon>Spermatophyta</taxon>
        <taxon>Magnoliopsida</taxon>
        <taxon>eudicotyledons</taxon>
        <taxon>Gunneridae</taxon>
        <taxon>Pentapetalae</taxon>
        <taxon>rosids</taxon>
        <taxon>fabids</taxon>
        <taxon>Fagales</taxon>
        <taxon>Fagaceae</taxon>
        <taxon>Lithocarpus</taxon>
    </lineage>
</organism>
<protein>
    <recommendedName>
        <fullName evidence="4">Disease resistance N-terminal domain-containing protein</fullName>
    </recommendedName>
</protein>
<reference evidence="5 6" key="1">
    <citation type="submission" date="2024-01" db="EMBL/GenBank/DDBJ databases">
        <title>A telomere-to-telomere, gap-free genome of sweet tea (Lithocarpus litseifolius).</title>
        <authorList>
            <person name="Zhou J."/>
        </authorList>
    </citation>
    <scope>NUCLEOTIDE SEQUENCE [LARGE SCALE GENOMIC DNA]</scope>
    <source>
        <strain evidence="5">Zhou-2022a</strain>
        <tissue evidence="5">Leaf</tissue>
    </source>
</reference>
<comment type="caution">
    <text evidence="5">The sequence shown here is derived from an EMBL/GenBank/DDBJ whole genome shotgun (WGS) entry which is preliminary data.</text>
</comment>
<evidence type="ECO:0000313" key="5">
    <source>
        <dbReference type="EMBL" id="KAL0010266.1"/>
    </source>
</evidence>
<dbReference type="InterPro" id="IPR041118">
    <property type="entry name" value="Rx_N"/>
</dbReference>